<accession>A0A1Z4LPN1</accession>
<reference evidence="1 2" key="1">
    <citation type="submission" date="2017-06" db="EMBL/GenBank/DDBJ databases">
        <title>Genome sequencing of cyanobaciteial culture collection at National Institute for Environmental Studies (NIES).</title>
        <authorList>
            <person name="Hirose Y."/>
            <person name="Shimura Y."/>
            <person name="Fujisawa T."/>
            <person name="Nakamura Y."/>
            <person name="Kawachi M."/>
        </authorList>
    </citation>
    <scope>NUCLEOTIDE SEQUENCE [LARGE SCALE GENOMIC DNA]</scope>
    <source>
        <strain evidence="1 2">NIES-267</strain>
    </source>
</reference>
<dbReference type="EMBL" id="AP018227">
    <property type="protein sequence ID" value="BAY83124.1"/>
    <property type="molecule type" value="Genomic_DNA"/>
</dbReference>
<dbReference type="AlphaFoldDB" id="A0A1Z4LPN1"/>
<proteinExistence type="predicted"/>
<evidence type="ECO:0000313" key="1">
    <source>
        <dbReference type="EMBL" id="BAY83124.1"/>
    </source>
</evidence>
<organism evidence="1 2">
    <name type="scientific">Calothrix parasitica NIES-267</name>
    <dbReference type="NCBI Taxonomy" id="1973488"/>
    <lineage>
        <taxon>Bacteria</taxon>
        <taxon>Bacillati</taxon>
        <taxon>Cyanobacteriota</taxon>
        <taxon>Cyanophyceae</taxon>
        <taxon>Nostocales</taxon>
        <taxon>Calotrichaceae</taxon>
        <taxon>Calothrix</taxon>
    </lineage>
</organism>
<sequence length="108" mass="13010">MTPRPLNKREQDLIKLYTNCQMEMTPKHFYSKWQVSHEQLAQICSRSLSTVRCWFLRGRLYRYPLPTDLRHLALMDFLLEHFEEISPELFYQLCPRSQSVQESQTEGN</sequence>
<protein>
    <recommendedName>
        <fullName evidence="3">Helix-turn-helix domain-containing protein</fullName>
    </recommendedName>
</protein>
<evidence type="ECO:0000313" key="2">
    <source>
        <dbReference type="Proteomes" id="UP000218418"/>
    </source>
</evidence>
<gene>
    <name evidence="1" type="ORF">NIES267_26100</name>
</gene>
<dbReference type="OrthoDB" id="532665at2"/>
<keyword evidence="2" id="KW-1185">Reference proteome</keyword>
<dbReference type="Proteomes" id="UP000218418">
    <property type="component" value="Chromosome"/>
</dbReference>
<name>A0A1Z4LPN1_9CYAN</name>
<evidence type="ECO:0008006" key="3">
    <source>
        <dbReference type="Google" id="ProtNLM"/>
    </source>
</evidence>